<dbReference type="EMBL" id="KN823008">
    <property type="protein sequence ID" value="KIO27471.1"/>
    <property type="molecule type" value="Genomic_DNA"/>
</dbReference>
<organism evidence="1 2">
    <name type="scientific">Tulasnella calospora MUT 4182</name>
    <dbReference type="NCBI Taxonomy" id="1051891"/>
    <lineage>
        <taxon>Eukaryota</taxon>
        <taxon>Fungi</taxon>
        <taxon>Dikarya</taxon>
        <taxon>Basidiomycota</taxon>
        <taxon>Agaricomycotina</taxon>
        <taxon>Agaricomycetes</taxon>
        <taxon>Cantharellales</taxon>
        <taxon>Tulasnellaceae</taxon>
        <taxon>Tulasnella</taxon>
    </lineage>
</organism>
<evidence type="ECO:0000313" key="2">
    <source>
        <dbReference type="Proteomes" id="UP000054248"/>
    </source>
</evidence>
<dbReference type="SUPFAM" id="SSF53067">
    <property type="entry name" value="Actin-like ATPase domain"/>
    <property type="match status" value="1"/>
</dbReference>
<keyword evidence="2" id="KW-1185">Reference proteome</keyword>
<protein>
    <submittedName>
        <fullName evidence="1">Uncharacterized protein</fullName>
    </submittedName>
</protein>
<dbReference type="PANTHER" id="PTHR14187:SF5">
    <property type="entry name" value="HEAT SHOCK 70 KDA PROTEIN 12A"/>
    <property type="match status" value="1"/>
</dbReference>
<name>A0A0C3QJV3_9AGAM</name>
<dbReference type="AlphaFoldDB" id="A0A0C3QJV3"/>
<dbReference type="STRING" id="1051891.A0A0C3QJV3"/>
<gene>
    <name evidence="1" type="ORF">M407DRAFT_232728</name>
</gene>
<reference evidence="2" key="2">
    <citation type="submission" date="2015-01" db="EMBL/GenBank/DDBJ databases">
        <title>Evolutionary Origins and Diversification of the Mycorrhizal Mutualists.</title>
        <authorList>
            <consortium name="DOE Joint Genome Institute"/>
            <consortium name="Mycorrhizal Genomics Consortium"/>
            <person name="Kohler A."/>
            <person name="Kuo A."/>
            <person name="Nagy L.G."/>
            <person name="Floudas D."/>
            <person name="Copeland A."/>
            <person name="Barry K.W."/>
            <person name="Cichocki N."/>
            <person name="Veneault-Fourrey C."/>
            <person name="LaButti K."/>
            <person name="Lindquist E.A."/>
            <person name="Lipzen A."/>
            <person name="Lundell T."/>
            <person name="Morin E."/>
            <person name="Murat C."/>
            <person name="Riley R."/>
            <person name="Ohm R."/>
            <person name="Sun H."/>
            <person name="Tunlid A."/>
            <person name="Henrissat B."/>
            <person name="Grigoriev I.V."/>
            <person name="Hibbett D.S."/>
            <person name="Martin F."/>
        </authorList>
    </citation>
    <scope>NUCLEOTIDE SEQUENCE [LARGE SCALE GENOMIC DNA]</scope>
    <source>
        <strain evidence="2">MUT 4182</strain>
    </source>
</reference>
<dbReference type="InterPro" id="IPR043129">
    <property type="entry name" value="ATPase_NBD"/>
</dbReference>
<proteinExistence type="predicted"/>
<dbReference type="HOGENOM" id="CLU_869305_0_0_1"/>
<accession>A0A0C3QJV3</accession>
<dbReference type="OrthoDB" id="2963168at2759"/>
<sequence>MTTRSIYWGSKTILAIAIDVGTTFRQENKQSNSKVPTVLFYPNNGDPVVCGAEAKRLRSRKGIKTEWFKLNLRPASMKIDAPKVHLPPGRDVVDVFGDFLKYMYDCVGDQIRKQHSGGDDLWSSLKGTAQFVLRAKAVAHGGVAFYLDRNVTERTMRHTYGVSLRPWFDPSDPEHQARSHMADKHPISGITYLDGGFFPLVKKGQVVNVDSVYRKSARSMGYRAPEMHTWVQSIKRYNGTQDNITFIDMDPSAFADIGWFSCEIPASAMTREAGEYGTYYVAEFEVVIALGTVEIKAHVEWEENGKKKKTPANSMWEDYY</sequence>
<evidence type="ECO:0000313" key="1">
    <source>
        <dbReference type="EMBL" id="KIO27471.1"/>
    </source>
</evidence>
<reference evidence="1 2" key="1">
    <citation type="submission" date="2014-04" db="EMBL/GenBank/DDBJ databases">
        <authorList>
            <consortium name="DOE Joint Genome Institute"/>
            <person name="Kuo A."/>
            <person name="Girlanda M."/>
            <person name="Perotto S."/>
            <person name="Kohler A."/>
            <person name="Nagy L.G."/>
            <person name="Floudas D."/>
            <person name="Copeland A."/>
            <person name="Barry K.W."/>
            <person name="Cichocki N."/>
            <person name="Veneault-Fourrey C."/>
            <person name="LaButti K."/>
            <person name="Lindquist E.A."/>
            <person name="Lipzen A."/>
            <person name="Lundell T."/>
            <person name="Morin E."/>
            <person name="Murat C."/>
            <person name="Sun H."/>
            <person name="Tunlid A."/>
            <person name="Henrissat B."/>
            <person name="Grigoriev I.V."/>
            <person name="Hibbett D.S."/>
            <person name="Martin F."/>
            <person name="Nordberg H.P."/>
            <person name="Cantor M.N."/>
            <person name="Hua S.X."/>
        </authorList>
    </citation>
    <scope>NUCLEOTIDE SEQUENCE [LARGE SCALE GENOMIC DNA]</scope>
    <source>
        <strain evidence="1 2">MUT 4182</strain>
    </source>
</reference>
<dbReference type="PANTHER" id="PTHR14187">
    <property type="entry name" value="ALPHA KINASE/ELONGATION FACTOR 2 KINASE"/>
    <property type="match status" value="1"/>
</dbReference>
<dbReference type="Proteomes" id="UP000054248">
    <property type="component" value="Unassembled WGS sequence"/>
</dbReference>